<feature type="compositionally biased region" description="Acidic residues" evidence="1">
    <location>
        <begin position="64"/>
        <end position="75"/>
    </location>
</feature>
<evidence type="ECO:0000313" key="2">
    <source>
        <dbReference type="EMBL" id="KAJ3443685.1"/>
    </source>
</evidence>
<dbReference type="EMBL" id="JANTQA010000023">
    <property type="protein sequence ID" value="KAJ3443685.1"/>
    <property type="molecule type" value="Genomic_DNA"/>
</dbReference>
<evidence type="ECO:0000256" key="1">
    <source>
        <dbReference type="SAM" id="MobiDB-lite"/>
    </source>
</evidence>
<accession>A0AAV7ZT86</accession>
<reference evidence="2" key="1">
    <citation type="submission" date="2022-08" db="EMBL/GenBank/DDBJ databases">
        <title>Novel sulphate-reducing endosymbionts in the free-living metamonad Anaeramoeba.</title>
        <authorList>
            <person name="Jerlstrom-Hultqvist J."/>
            <person name="Cepicka I."/>
            <person name="Gallot-Lavallee L."/>
            <person name="Salas-Leiva D."/>
            <person name="Curtis B.A."/>
            <person name="Zahonova K."/>
            <person name="Pipaliya S."/>
            <person name="Dacks J."/>
            <person name="Roger A.J."/>
        </authorList>
    </citation>
    <scope>NUCLEOTIDE SEQUENCE</scope>
    <source>
        <strain evidence="2">Busselton2</strain>
    </source>
</reference>
<gene>
    <name evidence="2" type="ORF">M0812_09529</name>
</gene>
<proteinExistence type="predicted"/>
<dbReference type="Proteomes" id="UP001146793">
    <property type="component" value="Unassembled WGS sequence"/>
</dbReference>
<sequence>MENKRLTEFQIPEQLWFKTKEYIQQDDEMMIVLDQFSENDEERNEKGDLIKRKRETKKEKEKEEIGEEKEEEEKEKEERKKEKKKKKKKEINKIRKKK</sequence>
<comment type="caution">
    <text evidence="2">The sequence shown here is derived from an EMBL/GenBank/DDBJ whole genome shotgun (WGS) entry which is preliminary data.</text>
</comment>
<evidence type="ECO:0000313" key="3">
    <source>
        <dbReference type="Proteomes" id="UP001146793"/>
    </source>
</evidence>
<feature type="compositionally biased region" description="Basic residues" evidence="1">
    <location>
        <begin position="81"/>
        <end position="98"/>
    </location>
</feature>
<feature type="compositionally biased region" description="Basic and acidic residues" evidence="1">
    <location>
        <begin position="43"/>
        <end position="63"/>
    </location>
</feature>
<protein>
    <submittedName>
        <fullName evidence="2">Uncharacterized protein</fullName>
    </submittedName>
</protein>
<organism evidence="2 3">
    <name type="scientific">Anaeramoeba flamelloides</name>
    <dbReference type="NCBI Taxonomy" id="1746091"/>
    <lineage>
        <taxon>Eukaryota</taxon>
        <taxon>Metamonada</taxon>
        <taxon>Anaeramoebidae</taxon>
        <taxon>Anaeramoeba</taxon>
    </lineage>
</organism>
<name>A0AAV7ZT86_9EUKA</name>
<dbReference type="AlphaFoldDB" id="A0AAV7ZT86"/>
<feature type="region of interest" description="Disordered" evidence="1">
    <location>
        <begin position="35"/>
        <end position="98"/>
    </location>
</feature>